<dbReference type="Proteomes" id="UP000298460">
    <property type="component" value="Unassembled WGS sequence"/>
</dbReference>
<keyword evidence="2" id="KW-1185">Reference proteome</keyword>
<dbReference type="InterPro" id="IPR021295">
    <property type="entry name" value="DUF2867"/>
</dbReference>
<evidence type="ECO:0000313" key="1">
    <source>
        <dbReference type="EMBL" id="TGE36048.1"/>
    </source>
</evidence>
<dbReference type="EMBL" id="SPQQ01000009">
    <property type="protein sequence ID" value="TGE36048.1"/>
    <property type="molecule type" value="Genomic_DNA"/>
</dbReference>
<dbReference type="Pfam" id="PF11066">
    <property type="entry name" value="DUF2867"/>
    <property type="match status" value="1"/>
</dbReference>
<organism evidence="1 2">
    <name type="scientific">Desulfosporosinus fructosivorans</name>
    <dbReference type="NCBI Taxonomy" id="2018669"/>
    <lineage>
        <taxon>Bacteria</taxon>
        <taxon>Bacillati</taxon>
        <taxon>Bacillota</taxon>
        <taxon>Clostridia</taxon>
        <taxon>Eubacteriales</taxon>
        <taxon>Desulfitobacteriaceae</taxon>
        <taxon>Desulfosporosinus</taxon>
    </lineage>
</organism>
<reference evidence="1 2" key="1">
    <citation type="submission" date="2019-03" db="EMBL/GenBank/DDBJ databases">
        <title>Draft Genome Sequence of Desulfosporosinus fructosivorans Strain 63.6F, Isolated from Marine Sediment in the Baltic Sea.</title>
        <authorList>
            <person name="Hausmann B."/>
            <person name="Vandieken V."/>
            <person name="Pjevac P."/>
            <person name="Schreck K."/>
            <person name="Herbold C.W."/>
            <person name="Loy A."/>
        </authorList>
    </citation>
    <scope>NUCLEOTIDE SEQUENCE [LARGE SCALE GENOMIC DNA]</scope>
    <source>
        <strain evidence="1 2">63.6F</strain>
    </source>
</reference>
<accession>A0A4Z0QZW2</accession>
<dbReference type="RefSeq" id="WP_135550362.1">
    <property type="nucleotide sequence ID" value="NZ_SPQQ01000009.1"/>
</dbReference>
<evidence type="ECO:0000313" key="2">
    <source>
        <dbReference type="Proteomes" id="UP000298460"/>
    </source>
</evidence>
<comment type="caution">
    <text evidence="1">The sequence shown here is derived from an EMBL/GenBank/DDBJ whole genome shotgun (WGS) entry which is preliminary data.</text>
</comment>
<dbReference type="OrthoDB" id="7058586at2"/>
<dbReference type="AlphaFoldDB" id="A0A4Z0QZW2"/>
<gene>
    <name evidence="1" type="ORF">E4K67_21140</name>
</gene>
<proteinExistence type="predicted"/>
<protein>
    <submittedName>
        <fullName evidence="1">DUF2867 domain-containing protein</fullName>
    </submittedName>
</protein>
<name>A0A4Z0QZW2_9FIRM</name>
<sequence>MPKVYKYHVSPEQSLINKDFGRIDYCDSYQIVKSTDETIDNLTTEIFRIPKWVDFLMRIRGSLVRLFGLNTGKKKDITESIYYPIGTKAGYFAVIDRNENEIVMAENDKHLNFRTAVMKKKSEQNCFIYLTTIVRFNNIWGKIYFLPVKPFHQIIIKSLLKRL</sequence>